<sequence length="105" mass="11890">MAYVWRLVGASSAHRGTTAEPAESARANHDILPLGWKDFWHLHRHLANIPTSALSIELQRSVTNPCCWHSVPKKEKETACHRKSPSLRPSQPSARWRFQTSNPSI</sequence>
<comment type="caution">
    <text evidence="2">The sequence shown here is derived from an EMBL/GenBank/DDBJ whole genome shotgun (WGS) entry which is preliminary data.</text>
</comment>
<dbReference type="EMBL" id="JBFXLU010000012">
    <property type="protein sequence ID" value="KAL2854990.1"/>
    <property type="molecule type" value="Genomic_DNA"/>
</dbReference>
<name>A0ABR4KRS7_9EURO</name>
<keyword evidence="3" id="KW-1185">Reference proteome</keyword>
<feature type="region of interest" description="Disordered" evidence="1">
    <location>
        <begin position="78"/>
        <end position="105"/>
    </location>
</feature>
<evidence type="ECO:0000256" key="1">
    <source>
        <dbReference type="SAM" id="MobiDB-lite"/>
    </source>
</evidence>
<dbReference type="Proteomes" id="UP001610446">
    <property type="component" value="Unassembled WGS sequence"/>
</dbReference>
<organism evidence="2 3">
    <name type="scientific">Aspergillus pseudoustus</name>
    <dbReference type="NCBI Taxonomy" id="1810923"/>
    <lineage>
        <taxon>Eukaryota</taxon>
        <taxon>Fungi</taxon>
        <taxon>Dikarya</taxon>
        <taxon>Ascomycota</taxon>
        <taxon>Pezizomycotina</taxon>
        <taxon>Eurotiomycetes</taxon>
        <taxon>Eurotiomycetidae</taxon>
        <taxon>Eurotiales</taxon>
        <taxon>Aspergillaceae</taxon>
        <taxon>Aspergillus</taxon>
        <taxon>Aspergillus subgen. Nidulantes</taxon>
    </lineage>
</organism>
<feature type="compositionally biased region" description="Polar residues" evidence="1">
    <location>
        <begin position="87"/>
        <end position="105"/>
    </location>
</feature>
<reference evidence="2 3" key="1">
    <citation type="submission" date="2024-07" db="EMBL/GenBank/DDBJ databases">
        <title>Section-level genome sequencing and comparative genomics of Aspergillus sections Usti and Cavernicolus.</title>
        <authorList>
            <consortium name="Lawrence Berkeley National Laboratory"/>
            <person name="Nybo J.L."/>
            <person name="Vesth T.C."/>
            <person name="Theobald S."/>
            <person name="Frisvad J.C."/>
            <person name="Larsen T.O."/>
            <person name="Kjaerboelling I."/>
            <person name="Rothschild-Mancinelli K."/>
            <person name="Lyhne E.K."/>
            <person name="Kogle M.E."/>
            <person name="Barry K."/>
            <person name="Clum A."/>
            <person name="Na H."/>
            <person name="Ledsgaard L."/>
            <person name="Lin J."/>
            <person name="Lipzen A."/>
            <person name="Kuo A."/>
            <person name="Riley R."/>
            <person name="Mondo S."/>
            <person name="Labutti K."/>
            <person name="Haridas S."/>
            <person name="Pangalinan J."/>
            <person name="Salamov A.A."/>
            <person name="Simmons B.A."/>
            <person name="Magnuson J.K."/>
            <person name="Chen J."/>
            <person name="Drula E."/>
            <person name="Henrissat B."/>
            <person name="Wiebenga A."/>
            <person name="Lubbers R.J."/>
            <person name="Gomes A.C."/>
            <person name="Makela M.R."/>
            <person name="Stajich J."/>
            <person name="Grigoriev I.V."/>
            <person name="Mortensen U.H."/>
            <person name="De Vries R.P."/>
            <person name="Baker S.E."/>
            <person name="Andersen M.R."/>
        </authorList>
    </citation>
    <scope>NUCLEOTIDE SEQUENCE [LARGE SCALE GENOMIC DNA]</scope>
    <source>
        <strain evidence="2 3">CBS 123904</strain>
    </source>
</reference>
<protein>
    <submittedName>
        <fullName evidence="2">Uncharacterized protein</fullName>
    </submittedName>
</protein>
<evidence type="ECO:0000313" key="3">
    <source>
        <dbReference type="Proteomes" id="UP001610446"/>
    </source>
</evidence>
<proteinExistence type="predicted"/>
<accession>A0ABR4KRS7</accession>
<evidence type="ECO:0000313" key="2">
    <source>
        <dbReference type="EMBL" id="KAL2854990.1"/>
    </source>
</evidence>
<gene>
    <name evidence="2" type="ORF">BJY01DRAFT_19566</name>
</gene>